<keyword evidence="4" id="KW-1185">Reference proteome</keyword>
<dbReference type="InterPro" id="IPR050804">
    <property type="entry name" value="MCC"/>
</dbReference>
<feature type="coiled-coil region" evidence="2">
    <location>
        <begin position="231"/>
        <end position="273"/>
    </location>
</feature>
<feature type="non-terminal residue" evidence="3">
    <location>
        <position position="1"/>
    </location>
</feature>
<evidence type="ECO:0000313" key="4">
    <source>
        <dbReference type="Proteomes" id="UP000836841"/>
    </source>
</evidence>
<feature type="coiled-coil region" evidence="2">
    <location>
        <begin position="427"/>
        <end position="467"/>
    </location>
</feature>
<organism evidence="3 4">
    <name type="scientific">Thlaspi arvense</name>
    <name type="common">Field penny-cress</name>
    <dbReference type="NCBI Taxonomy" id="13288"/>
    <lineage>
        <taxon>Eukaryota</taxon>
        <taxon>Viridiplantae</taxon>
        <taxon>Streptophyta</taxon>
        <taxon>Embryophyta</taxon>
        <taxon>Tracheophyta</taxon>
        <taxon>Spermatophyta</taxon>
        <taxon>Magnoliopsida</taxon>
        <taxon>eudicotyledons</taxon>
        <taxon>Gunneridae</taxon>
        <taxon>Pentapetalae</taxon>
        <taxon>rosids</taxon>
        <taxon>malvids</taxon>
        <taxon>Brassicales</taxon>
        <taxon>Brassicaceae</taxon>
        <taxon>Thlaspideae</taxon>
        <taxon>Thlaspi</taxon>
    </lineage>
</organism>
<name>A0AAU9SHQ0_THLAR</name>
<sequence>RLGAFLQLDKVGYFPLYLEVCDRNLLPSGWRRHAKVRLSIVNQRSQELSLLKETEQWFDEEAFYCNFVFSNTDDGVFHVDGELKIVAEVDVLEAIGRLDVQDEFKEAIQDLEEYNYDPETKGLLMKTQQVMESMDVNGFQILPYQVRSVSRIFVKHPGIASEFRPKNQHLRSAYMNFLLGLIETLCQPAQELSKDDLAQAHVALVCMMYAGFKVDWLEKKLDQVSERKKKEEVCAARLQEMEEQIQQSKQKELNELKRKWSDMEALVDKEKAEVSSARYHRTVLDLTKAGLKLHWLRQKLDEAFLKKEKKRAIRARIRVLEEQVKKRKLTLSDLESDRKKQKAAALAAETPFDFSDIKRMLEKHPEIASSSRPKIQQHDSILICLIEMLTQSIQGVSKDDLADADASLAYLINVGEEGEGGSWWQKRSNLEAQLENENRMQEIEEELNGLKQKCLNMEAELEKVKADVAMARAPLSFGDIQLSRHKTSTIKLHVSGLAFDITLSRNKNQWWTKLIRSSFGMRLKAKENNKHDDLSLYLEVADSKSLHLGWRRHAEFSFTIITQFVECLSQMRGDYTLARYISIIRRTTRKLMFNALEYSYVMPGALFWKTQHWFNEKEGDWGFTSMFPLHKLGFLVNGNDVLEVVGKLDVSEKISSLKESMDVNGFQILPSEFVNRLFERYPDIASKFRPKIPHLKTAYMNVLLSLTIILCQSPENLSKDDLVDAYAALGSVKRKGKEEACETRILKIESELKDFKQKCSDLKTLLDEEKAELLAARAPLLYDDLSELVKEETKQRDFNS</sequence>
<feature type="non-terminal residue" evidence="3">
    <location>
        <position position="800"/>
    </location>
</feature>
<keyword evidence="1 2" id="KW-0175">Coiled coil</keyword>
<dbReference type="CDD" id="cd00121">
    <property type="entry name" value="MATH"/>
    <property type="match status" value="2"/>
</dbReference>
<dbReference type="PANTHER" id="PTHR46236:SF35">
    <property type="entry name" value="MATH DOMAIN-CONTAINING PROTEIN"/>
    <property type="match status" value="1"/>
</dbReference>
<dbReference type="PANTHER" id="PTHR46236">
    <property type="entry name" value="TRAF-LIKE SUPERFAMILY PROTEIN"/>
    <property type="match status" value="1"/>
</dbReference>
<evidence type="ECO:0000256" key="1">
    <source>
        <dbReference type="ARBA" id="ARBA00023054"/>
    </source>
</evidence>
<reference evidence="3 4" key="1">
    <citation type="submission" date="2022-03" db="EMBL/GenBank/DDBJ databases">
        <authorList>
            <person name="Nunn A."/>
            <person name="Chopra R."/>
            <person name="Nunn A."/>
            <person name="Contreras Garrido A."/>
        </authorList>
    </citation>
    <scope>NUCLEOTIDE SEQUENCE [LARGE SCALE GENOMIC DNA]</scope>
</reference>
<dbReference type="EMBL" id="OU466861">
    <property type="protein sequence ID" value="CAH2065288.1"/>
    <property type="molecule type" value="Genomic_DNA"/>
</dbReference>
<evidence type="ECO:0000313" key="3">
    <source>
        <dbReference type="EMBL" id="CAH2065288.1"/>
    </source>
</evidence>
<accession>A0AAU9SHQ0</accession>
<dbReference type="InterPro" id="IPR002083">
    <property type="entry name" value="MATH/TRAF_dom"/>
</dbReference>
<dbReference type="InterPro" id="IPR008974">
    <property type="entry name" value="TRAF-like"/>
</dbReference>
<dbReference type="SUPFAM" id="SSF49599">
    <property type="entry name" value="TRAF domain-like"/>
    <property type="match status" value="2"/>
</dbReference>
<gene>
    <name evidence="3" type="ORF">TAV2_LOCUS17876</name>
</gene>
<dbReference type="AlphaFoldDB" id="A0AAU9SHQ0"/>
<evidence type="ECO:0000256" key="2">
    <source>
        <dbReference type="SAM" id="Coils"/>
    </source>
</evidence>
<proteinExistence type="predicted"/>
<evidence type="ECO:0008006" key="5">
    <source>
        <dbReference type="Google" id="ProtNLM"/>
    </source>
</evidence>
<protein>
    <recommendedName>
        <fullName evidence="5">MATH domain-containing protein</fullName>
    </recommendedName>
</protein>
<dbReference type="Gene3D" id="2.60.210.10">
    <property type="entry name" value="Apoptosis, Tumor Necrosis Factor Receptor Associated Protein 2, Chain A"/>
    <property type="match status" value="2"/>
</dbReference>
<dbReference type="Proteomes" id="UP000836841">
    <property type="component" value="Chromosome 5"/>
</dbReference>
<feature type="coiled-coil region" evidence="2">
    <location>
        <begin position="745"/>
        <end position="772"/>
    </location>
</feature>